<feature type="domain" description="Helicase ATP-binding" evidence="1">
    <location>
        <begin position="24"/>
        <end position="169"/>
    </location>
</feature>
<dbReference type="GO" id="GO:0005524">
    <property type="term" value="F:ATP binding"/>
    <property type="evidence" value="ECO:0007669"/>
    <property type="project" value="InterPro"/>
</dbReference>
<proteinExistence type="predicted"/>
<protein>
    <submittedName>
        <fullName evidence="3">Helicase</fullName>
    </submittedName>
</protein>
<dbReference type="Proteomes" id="UP000251634">
    <property type="component" value="Unassembled WGS sequence"/>
</dbReference>
<gene>
    <name evidence="3" type="ORF">C4N25_04470</name>
</gene>
<comment type="caution">
    <text evidence="3">The sequence shown here is derived from an EMBL/GenBank/DDBJ whole genome shotgun (WGS) entry which is preliminary data.</text>
</comment>
<dbReference type="AlphaFoldDB" id="A0A329TPH3"/>
<dbReference type="InterPro" id="IPR001650">
    <property type="entry name" value="Helicase_C-like"/>
</dbReference>
<sequence length="794" mass="90924">MRQGVNKVALRLFEHNEKAYHAAVRMMNQYGKAAIVHPTGTGKSYIAFKLIEDNPEKTAIWLSPSEYIFKTQLESLKRNDPDFPLANVRFYTYAKLMCCTQAQLDEIAAQKPAYIILDEFHRAGAECWGESTVALLKLCPDAKLLGLTATNIRYLDNNRDMAEELFGGHIASEMTLGEAIVRGILPAPKYVTTVYQYQKELARYQTRINNLRSAGIQDVNQKYLDALRRTLEKADGLDKVFAHHITNKSGKYIVFCANKEHMDEMVSHVPEWFAGVNPDVAVYEAYSDDPGTDQAFTEFKADQSECLKLLFCIDMLNEGVHVDGISGVILFRPTVSPIIYKQQIGRALTAGDSKTPLILDVVNNFEGLSSISGIQSELNEAVHRLFANGEGSKIVTEHFEVIEQVQDCRVLFERLQASLSSTWDHYFSEASIYYAEHRNLRVPVDYATSAGLHLGTWVQLQRLIRNGKRIGNLTEAQIQRLDSLGMIWDDRAEFAWKRGLEHAKAYFEEQGNLLVPVKYKAKDDFALGHWIMTKRKDRSNGRMTEEEIRQLDALGMAWNAVSAKWERGYAEAAAYYEQYADLEVPTKYITESGLKLGVWISYQKDAYQKGLLSTEQIRRLEQIGMNWGERNYRRWMEQYHAAERYYQVHGDLDVPANYVTEDGIKLGKWIATLRYARKKQTDVRTKLTPERIAMLDTIGMQWVKPTAKAKTVRLSREEQWEARLECVKAYQKKYGDLNIPAKYKTDEGFWLGRWWYLQKKLLREETGKLKPEQVEKLKEVLIGGAGKVVLPESA</sequence>
<evidence type="ECO:0000313" key="4">
    <source>
        <dbReference type="Proteomes" id="UP000251634"/>
    </source>
</evidence>
<dbReference type="PROSITE" id="PS51194">
    <property type="entry name" value="HELICASE_CTER"/>
    <property type="match status" value="1"/>
</dbReference>
<evidence type="ECO:0000259" key="2">
    <source>
        <dbReference type="PROSITE" id="PS51194"/>
    </source>
</evidence>
<dbReference type="GO" id="GO:0003677">
    <property type="term" value="F:DNA binding"/>
    <property type="evidence" value="ECO:0007669"/>
    <property type="project" value="InterPro"/>
</dbReference>
<dbReference type="InterPro" id="IPR027417">
    <property type="entry name" value="P-loop_NTPase"/>
</dbReference>
<organism evidence="3 4">
    <name type="scientific">Faecalibacterium prausnitzii</name>
    <dbReference type="NCBI Taxonomy" id="853"/>
    <lineage>
        <taxon>Bacteria</taxon>
        <taxon>Bacillati</taxon>
        <taxon>Bacillota</taxon>
        <taxon>Clostridia</taxon>
        <taxon>Eubacteriales</taxon>
        <taxon>Oscillospiraceae</taxon>
        <taxon>Faecalibacterium</taxon>
    </lineage>
</organism>
<keyword evidence="3" id="KW-0547">Nucleotide-binding</keyword>
<feature type="domain" description="Helicase C-terminal" evidence="2">
    <location>
        <begin position="236"/>
        <end position="390"/>
    </location>
</feature>
<dbReference type="Pfam" id="PF03457">
    <property type="entry name" value="HA"/>
    <property type="match status" value="5"/>
</dbReference>
<dbReference type="EMBL" id="PRKZ01000002">
    <property type="protein sequence ID" value="RAW51254.1"/>
    <property type="molecule type" value="Genomic_DNA"/>
</dbReference>
<accession>A0A329TPH3</accession>
<keyword evidence="3" id="KW-0067">ATP-binding</keyword>
<evidence type="ECO:0000313" key="3">
    <source>
        <dbReference type="EMBL" id="RAW51254.1"/>
    </source>
</evidence>
<keyword evidence="3" id="KW-0378">Hydrolase</keyword>
<reference evidence="3 4" key="1">
    <citation type="submission" date="2018-02" db="EMBL/GenBank/DDBJ databases">
        <title>Complete genome sequencing of Faecalibacterium prausnitzii strains isolated from the human gut.</title>
        <authorList>
            <person name="Fitzgerald B.C."/>
            <person name="Shkoporov A.N."/>
            <person name="Ross P.R."/>
            <person name="Hill C."/>
        </authorList>
    </citation>
    <scope>NUCLEOTIDE SEQUENCE [LARGE SCALE GENOMIC DNA]</scope>
    <source>
        <strain evidence="3 4">APC942/8-14-2</strain>
    </source>
</reference>
<dbReference type="InterPro" id="IPR006935">
    <property type="entry name" value="Helicase/UvrB_N"/>
</dbReference>
<dbReference type="GO" id="GO:0004386">
    <property type="term" value="F:helicase activity"/>
    <property type="evidence" value="ECO:0007669"/>
    <property type="project" value="UniProtKB-KW"/>
</dbReference>
<dbReference type="InterPro" id="IPR005114">
    <property type="entry name" value="Helicase_assoc"/>
</dbReference>
<dbReference type="InterPro" id="IPR014001">
    <property type="entry name" value="Helicase_ATP-bd"/>
</dbReference>
<dbReference type="PANTHER" id="PTHR33418">
    <property type="entry name" value="HELICASE-ASSOCIATED"/>
    <property type="match status" value="1"/>
</dbReference>
<name>A0A329TPH3_9FIRM</name>
<dbReference type="Pfam" id="PF00271">
    <property type="entry name" value="Helicase_C"/>
    <property type="match status" value="1"/>
</dbReference>
<dbReference type="GO" id="GO:0016787">
    <property type="term" value="F:hydrolase activity"/>
    <property type="evidence" value="ECO:0007669"/>
    <property type="project" value="InterPro"/>
</dbReference>
<keyword evidence="3" id="KW-0347">Helicase</keyword>
<dbReference type="Gene3D" id="6.10.140.530">
    <property type="match status" value="5"/>
</dbReference>
<dbReference type="PANTHER" id="PTHR33418:SF1">
    <property type="entry name" value="HELICASE-ASSOCIATED DOMAIN-CONTAINING PROTEIN"/>
    <property type="match status" value="1"/>
</dbReference>
<dbReference type="SUPFAM" id="SSF52540">
    <property type="entry name" value="P-loop containing nucleoside triphosphate hydrolases"/>
    <property type="match status" value="1"/>
</dbReference>
<dbReference type="SMART" id="SM00490">
    <property type="entry name" value="HELICc"/>
    <property type="match status" value="1"/>
</dbReference>
<dbReference type="Pfam" id="PF04851">
    <property type="entry name" value="ResIII"/>
    <property type="match status" value="1"/>
</dbReference>
<dbReference type="Gene3D" id="3.40.50.300">
    <property type="entry name" value="P-loop containing nucleotide triphosphate hydrolases"/>
    <property type="match status" value="2"/>
</dbReference>
<dbReference type="PROSITE" id="PS51192">
    <property type="entry name" value="HELICASE_ATP_BIND_1"/>
    <property type="match status" value="1"/>
</dbReference>
<evidence type="ECO:0000259" key="1">
    <source>
        <dbReference type="PROSITE" id="PS51192"/>
    </source>
</evidence>